<evidence type="ECO:0000256" key="10">
    <source>
        <dbReference type="ARBA" id="ARBA00023163"/>
    </source>
</evidence>
<evidence type="ECO:0000256" key="15">
    <source>
        <dbReference type="SAM" id="MobiDB-lite"/>
    </source>
</evidence>
<comment type="function">
    <text evidence="1 14">Component of the general transcription and DNA repair factor IIH (TFIIH) core complex, which is involved in general and transcription-coupled nucleotide excision repair (NER) of damaged DNA and, when complexed to TFIIK, in RNA transcription by RNA polymerase II. In NER, TFIIH acts by opening DNA around the lesion to allow the excision of the damaged oligonucleotide and its replacement by a new DNA fragment. In transcription, TFIIH has an essential role in transcription initiation. When the pre-initiation complex (PIC) has been established, TFIIH is required for promoter opening and promoter escape. Phosphorylation of the C-terminal tail (CTD) of the largest subunit of RNA polymerase II by the kinase module TFIIK controls the initiation of transcription.</text>
</comment>
<dbReference type="FunFam" id="3.40.50.410:FF:000084">
    <property type="entry name" value="Transcription factor TFIIH subunit Tfb4, putative"/>
    <property type="match status" value="1"/>
</dbReference>
<dbReference type="Proteomes" id="UP001302602">
    <property type="component" value="Unassembled WGS sequence"/>
</dbReference>
<evidence type="ECO:0000256" key="5">
    <source>
        <dbReference type="ARBA" id="ARBA00022723"/>
    </source>
</evidence>
<accession>A0AAN6TUE4</accession>
<evidence type="ECO:0000256" key="11">
    <source>
        <dbReference type="ARBA" id="ARBA00023204"/>
    </source>
</evidence>
<dbReference type="GO" id="GO:0008270">
    <property type="term" value="F:zinc ion binding"/>
    <property type="evidence" value="ECO:0007669"/>
    <property type="project" value="UniProtKB-KW"/>
</dbReference>
<reference evidence="16" key="2">
    <citation type="submission" date="2023-05" db="EMBL/GenBank/DDBJ databases">
        <authorList>
            <consortium name="Lawrence Berkeley National Laboratory"/>
            <person name="Steindorff A."/>
            <person name="Hensen N."/>
            <person name="Bonometti L."/>
            <person name="Westerberg I."/>
            <person name="Brannstrom I.O."/>
            <person name="Guillou S."/>
            <person name="Cros-Aarteil S."/>
            <person name="Calhoun S."/>
            <person name="Haridas S."/>
            <person name="Kuo A."/>
            <person name="Mondo S."/>
            <person name="Pangilinan J."/>
            <person name="Riley R."/>
            <person name="Labutti K."/>
            <person name="Andreopoulos B."/>
            <person name="Lipzen A."/>
            <person name="Chen C."/>
            <person name="Yanf M."/>
            <person name="Daum C."/>
            <person name="Ng V."/>
            <person name="Clum A."/>
            <person name="Ohm R."/>
            <person name="Martin F."/>
            <person name="Silar P."/>
            <person name="Natvig D."/>
            <person name="Lalanne C."/>
            <person name="Gautier V."/>
            <person name="Ament-Velasquez S.L."/>
            <person name="Kruys A."/>
            <person name="Hutchinson M.I."/>
            <person name="Powell A.J."/>
            <person name="Barry K."/>
            <person name="Miller A.N."/>
            <person name="Grigoriev I.V."/>
            <person name="Debuchy R."/>
            <person name="Gladieux P."/>
            <person name="Thoren M.H."/>
            <person name="Johannesson H."/>
        </authorList>
    </citation>
    <scope>NUCLEOTIDE SEQUENCE</scope>
    <source>
        <strain evidence="16">CBS 731.68</strain>
    </source>
</reference>
<comment type="similarity">
    <text evidence="3 14">Belongs to the TFB4 family.</text>
</comment>
<dbReference type="RefSeq" id="XP_062644629.1">
    <property type="nucleotide sequence ID" value="XM_062793561.1"/>
</dbReference>
<evidence type="ECO:0000256" key="7">
    <source>
        <dbReference type="ARBA" id="ARBA00022771"/>
    </source>
</evidence>
<keyword evidence="6 14" id="KW-0227">DNA damage</keyword>
<evidence type="ECO:0000313" key="17">
    <source>
        <dbReference type="Proteomes" id="UP001302602"/>
    </source>
</evidence>
<protein>
    <recommendedName>
        <fullName evidence="4 14">General transcription and DNA repair factor IIH subunit TFB4</fullName>
        <shortName evidence="14">TFIIH subunit TFB4</shortName>
    </recommendedName>
    <alternativeName>
        <fullName evidence="13 14">RNA polymerase II transcription factor B subunit 4</fullName>
    </alternativeName>
</protein>
<keyword evidence="7 14" id="KW-0863">Zinc-finger</keyword>
<dbReference type="GeneID" id="87830330"/>
<evidence type="ECO:0000256" key="9">
    <source>
        <dbReference type="ARBA" id="ARBA00023015"/>
    </source>
</evidence>
<keyword evidence="9 14" id="KW-0805">Transcription regulation</keyword>
<evidence type="ECO:0000256" key="3">
    <source>
        <dbReference type="ARBA" id="ARBA00005273"/>
    </source>
</evidence>
<dbReference type="GO" id="GO:0006355">
    <property type="term" value="P:regulation of DNA-templated transcription"/>
    <property type="evidence" value="ECO:0007669"/>
    <property type="project" value="InterPro"/>
</dbReference>
<proteinExistence type="inferred from homology"/>
<dbReference type="EMBL" id="MU853236">
    <property type="protein sequence ID" value="KAK4120858.1"/>
    <property type="molecule type" value="Genomic_DNA"/>
</dbReference>
<dbReference type="GO" id="GO:0000439">
    <property type="term" value="C:transcription factor TFIIH core complex"/>
    <property type="evidence" value="ECO:0007669"/>
    <property type="project" value="UniProtKB-UniRule"/>
</dbReference>
<gene>
    <name evidence="16" type="ORF">N657DRAFT_648657</name>
</gene>
<feature type="compositionally biased region" description="Polar residues" evidence="15">
    <location>
        <begin position="106"/>
        <end position="123"/>
    </location>
</feature>
<dbReference type="InterPro" id="IPR004600">
    <property type="entry name" value="TFIIH_Tfb4/GTF2H3"/>
</dbReference>
<dbReference type="Gene3D" id="3.40.50.410">
    <property type="entry name" value="von Willebrand factor, type A domain"/>
    <property type="match status" value="1"/>
</dbReference>
<evidence type="ECO:0000256" key="12">
    <source>
        <dbReference type="ARBA" id="ARBA00023242"/>
    </source>
</evidence>
<dbReference type="GO" id="GO:0006289">
    <property type="term" value="P:nucleotide-excision repair"/>
    <property type="evidence" value="ECO:0007669"/>
    <property type="project" value="UniProtKB-UniRule"/>
</dbReference>
<comment type="subunit">
    <text evidence="14">Component of the 7-subunit TFIIH core complex composed of XPB/SSL2, XPD/RAD3, SSL1, TFB1, TFB2, TFB4 and TFB5, which is active in NER. The core complex associates with the 3-subunit CTD-kinase module TFIIK composed of CCL1, KIN28 and TFB3 to form the 10-subunit holoenzyme (holo-TFIIH) active in transcription.</text>
</comment>
<dbReference type="AlphaFoldDB" id="A0AAN6TUE4"/>
<dbReference type="GO" id="GO:0005675">
    <property type="term" value="C:transcription factor TFIIH holo complex"/>
    <property type="evidence" value="ECO:0007669"/>
    <property type="project" value="UniProtKB-UniRule"/>
</dbReference>
<reference evidence="16" key="1">
    <citation type="journal article" date="2023" name="Mol. Phylogenet. Evol.">
        <title>Genome-scale phylogeny and comparative genomics of the fungal order Sordariales.</title>
        <authorList>
            <person name="Hensen N."/>
            <person name="Bonometti L."/>
            <person name="Westerberg I."/>
            <person name="Brannstrom I.O."/>
            <person name="Guillou S."/>
            <person name="Cros-Aarteil S."/>
            <person name="Calhoun S."/>
            <person name="Haridas S."/>
            <person name="Kuo A."/>
            <person name="Mondo S."/>
            <person name="Pangilinan J."/>
            <person name="Riley R."/>
            <person name="LaButti K."/>
            <person name="Andreopoulos B."/>
            <person name="Lipzen A."/>
            <person name="Chen C."/>
            <person name="Yan M."/>
            <person name="Daum C."/>
            <person name="Ng V."/>
            <person name="Clum A."/>
            <person name="Steindorff A."/>
            <person name="Ohm R.A."/>
            <person name="Martin F."/>
            <person name="Silar P."/>
            <person name="Natvig D.O."/>
            <person name="Lalanne C."/>
            <person name="Gautier V."/>
            <person name="Ament-Velasquez S.L."/>
            <person name="Kruys A."/>
            <person name="Hutchinson M.I."/>
            <person name="Powell A.J."/>
            <person name="Barry K."/>
            <person name="Miller A.N."/>
            <person name="Grigoriev I.V."/>
            <person name="Debuchy R."/>
            <person name="Gladieux P."/>
            <person name="Hiltunen Thoren M."/>
            <person name="Johannesson H."/>
        </authorList>
    </citation>
    <scope>NUCLEOTIDE SEQUENCE</scope>
    <source>
        <strain evidence="16">CBS 731.68</strain>
    </source>
</reference>
<keyword evidence="5 14" id="KW-0479">Metal-binding</keyword>
<keyword evidence="11 14" id="KW-0234">DNA repair</keyword>
<dbReference type="PANTHER" id="PTHR12831:SF0">
    <property type="entry name" value="GENERAL TRANSCRIPTION FACTOR IIH SUBUNIT 3"/>
    <property type="match status" value="1"/>
</dbReference>
<keyword evidence="12 14" id="KW-0539">Nucleus</keyword>
<sequence length="443" mass="44989">MSVQDVVDASEHYEVYNTDDIPSLLTIIIDTNPRAWAAVADVLPISKLIANILVSVNAHLAFSNSNRVALIAAHTNRAVWLYPPPPKPTKQAPAHSRDVDMKDAGNGSTSSNAPPNHTSSSANKYPQFAQIENSLLVSLRALIDETTATDLSTTTTQISGALTLALAHINRTALSFTTSSTATHAATSTGSSMTAGTTVGPTPVANTSTSSGLAGLHARILVLSVSDSAPAQYIPTMNAVFAAAHARIAIDTLSLRGSATFLEQASFITRGTFIRAAEPRGLLQYLMLGFGSGSAPSNPAGGAPTSAATSSSGAAAGASKPATSRTAGGGKISKLGLGASVADLLVTPSADAVDFRAACFCHRNVVDTGFVCSVCLSIFCEVPPGGECLTCGTVLALGKYGKRPVVAALTAHNNAGGGSSGSGGASTDAGRKEKRKLGVNGEA</sequence>
<keyword evidence="10 14" id="KW-0804">Transcription</keyword>
<evidence type="ECO:0000256" key="2">
    <source>
        <dbReference type="ARBA" id="ARBA00004123"/>
    </source>
</evidence>
<comment type="subcellular location">
    <subcellularLocation>
        <location evidence="2 14">Nucleus</location>
    </subcellularLocation>
</comment>
<evidence type="ECO:0000256" key="4">
    <source>
        <dbReference type="ARBA" id="ARBA00021280"/>
    </source>
</evidence>
<name>A0AAN6TUE4_9PEZI</name>
<feature type="region of interest" description="Disordered" evidence="15">
    <location>
        <begin position="415"/>
        <end position="443"/>
    </location>
</feature>
<dbReference type="InterPro" id="IPR036465">
    <property type="entry name" value="vWFA_dom_sf"/>
</dbReference>
<evidence type="ECO:0000256" key="1">
    <source>
        <dbReference type="ARBA" id="ARBA00002817"/>
    </source>
</evidence>
<dbReference type="Pfam" id="PF03850">
    <property type="entry name" value="Tfb4"/>
    <property type="match status" value="2"/>
</dbReference>
<evidence type="ECO:0000256" key="6">
    <source>
        <dbReference type="ARBA" id="ARBA00022763"/>
    </source>
</evidence>
<organism evidence="16 17">
    <name type="scientific">Parathielavia appendiculata</name>
    <dbReference type="NCBI Taxonomy" id="2587402"/>
    <lineage>
        <taxon>Eukaryota</taxon>
        <taxon>Fungi</taxon>
        <taxon>Dikarya</taxon>
        <taxon>Ascomycota</taxon>
        <taxon>Pezizomycotina</taxon>
        <taxon>Sordariomycetes</taxon>
        <taxon>Sordariomycetidae</taxon>
        <taxon>Sordariales</taxon>
        <taxon>Chaetomiaceae</taxon>
        <taxon>Parathielavia</taxon>
    </lineage>
</organism>
<feature type="region of interest" description="Disordered" evidence="15">
    <location>
        <begin position="299"/>
        <end position="328"/>
    </location>
</feature>
<evidence type="ECO:0000256" key="14">
    <source>
        <dbReference type="RuleBase" id="RU368090"/>
    </source>
</evidence>
<keyword evidence="17" id="KW-1185">Reference proteome</keyword>
<evidence type="ECO:0000256" key="8">
    <source>
        <dbReference type="ARBA" id="ARBA00022833"/>
    </source>
</evidence>
<feature type="compositionally biased region" description="Gly residues" evidence="15">
    <location>
        <begin position="415"/>
        <end position="424"/>
    </location>
</feature>
<feature type="region of interest" description="Disordered" evidence="15">
    <location>
        <begin position="82"/>
        <end position="123"/>
    </location>
</feature>
<comment type="caution">
    <text evidence="16">The sequence shown here is derived from an EMBL/GenBank/DDBJ whole genome shotgun (WGS) entry which is preliminary data.</text>
</comment>
<keyword evidence="8 14" id="KW-0862">Zinc</keyword>
<evidence type="ECO:0000313" key="16">
    <source>
        <dbReference type="EMBL" id="KAK4120858.1"/>
    </source>
</evidence>
<dbReference type="PANTHER" id="PTHR12831">
    <property type="entry name" value="TRANSCRIPTION INITIATION FACTOR IIH TFIIH , POLYPEPTIDE 3-RELATED"/>
    <property type="match status" value="1"/>
</dbReference>
<feature type="compositionally biased region" description="Low complexity" evidence="15">
    <location>
        <begin position="299"/>
        <end position="324"/>
    </location>
</feature>
<evidence type="ECO:0000256" key="13">
    <source>
        <dbReference type="ARBA" id="ARBA00033341"/>
    </source>
</evidence>